<evidence type="ECO:0000256" key="3">
    <source>
        <dbReference type="ARBA" id="ARBA00022801"/>
    </source>
</evidence>
<dbReference type="Gene3D" id="3.90.79.10">
    <property type="entry name" value="Nucleoside Triphosphate Pyrophosphohydrolase"/>
    <property type="match status" value="1"/>
</dbReference>
<dbReference type="EMBL" id="JACHMN010000002">
    <property type="protein sequence ID" value="MBB5871346.1"/>
    <property type="molecule type" value="Genomic_DNA"/>
</dbReference>
<organism evidence="6 7">
    <name type="scientific">Allocatelliglobosispora scoriae</name>
    <dbReference type="NCBI Taxonomy" id="643052"/>
    <lineage>
        <taxon>Bacteria</taxon>
        <taxon>Bacillati</taxon>
        <taxon>Actinomycetota</taxon>
        <taxon>Actinomycetes</taxon>
        <taxon>Micromonosporales</taxon>
        <taxon>Micromonosporaceae</taxon>
        <taxon>Allocatelliglobosispora</taxon>
    </lineage>
</organism>
<gene>
    <name evidence="6" type="ORF">F4553_004725</name>
</gene>
<evidence type="ECO:0000256" key="2">
    <source>
        <dbReference type="ARBA" id="ARBA00005582"/>
    </source>
</evidence>
<dbReference type="AlphaFoldDB" id="A0A841BV57"/>
<dbReference type="PROSITE" id="PS00893">
    <property type="entry name" value="NUDIX_BOX"/>
    <property type="match status" value="1"/>
</dbReference>
<accession>A0A841BV57</accession>
<dbReference type="PANTHER" id="PTHR43046">
    <property type="entry name" value="GDP-MANNOSE MANNOSYL HYDROLASE"/>
    <property type="match status" value="1"/>
</dbReference>
<comment type="cofactor">
    <cofactor evidence="1">
        <name>Mg(2+)</name>
        <dbReference type="ChEBI" id="CHEBI:18420"/>
    </cofactor>
</comment>
<name>A0A841BV57_9ACTN</name>
<reference evidence="6 7" key="1">
    <citation type="submission" date="2020-08" db="EMBL/GenBank/DDBJ databases">
        <title>Sequencing the genomes of 1000 actinobacteria strains.</title>
        <authorList>
            <person name="Klenk H.-P."/>
        </authorList>
    </citation>
    <scope>NUCLEOTIDE SEQUENCE [LARGE SCALE GENOMIC DNA]</scope>
    <source>
        <strain evidence="6 7">DSM 45362</strain>
    </source>
</reference>
<proteinExistence type="inferred from homology"/>
<comment type="caution">
    <text evidence="6">The sequence shown here is derived from an EMBL/GenBank/DDBJ whole genome shotgun (WGS) entry which is preliminary data.</text>
</comment>
<evidence type="ECO:0000313" key="6">
    <source>
        <dbReference type="EMBL" id="MBB5871346.1"/>
    </source>
</evidence>
<dbReference type="PANTHER" id="PTHR43046:SF14">
    <property type="entry name" value="MUTT_NUDIX FAMILY PROTEIN"/>
    <property type="match status" value="1"/>
</dbReference>
<keyword evidence="7" id="KW-1185">Reference proteome</keyword>
<dbReference type="InterPro" id="IPR000086">
    <property type="entry name" value="NUDIX_hydrolase_dom"/>
</dbReference>
<protein>
    <submittedName>
        <fullName evidence="6">8-oxo-dGTP pyrophosphatase MutT (NUDIX family)</fullName>
    </submittedName>
</protein>
<evidence type="ECO:0000313" key="7">
    <source>
        <dbReference type="Proteomes" id="UP000587527"/>
    </source>
</evidence>
<dbReference type="InterPro" id="IPR020476">
    <property type="entry name" value="Nudix_hydrolase"/>
</dbReference>
<dbReference type="SUPFAM" id="SSF55811">
    <property type="entry name" value="Nudix"/>
    <property type="match status" value="1"/>
</dbReference>
<evidence type="ECO:0000256" key="4">
    <source>
        <dbReference type="RuleBase" id="RU003476"/>
    </source>
</evidence>
<keyword evidence="3 4" id="KW-0378">Hydrolase</keyword>
<dbReference type="InterPro" id="IPR015797">
    <property type="entry name" value="NUDIX_hydrolase-like_dom_sf"/>
</dbReference>
<dbReference type="Proteomes" id="UP000587527">
    <property type="component" value="Unassembled WGS sequence"/>
</dbReference>
<evidence type="ECO:0000259" key="5">
    <source>
        <dbReference type="PROSITE" id="PS51462"/>
    </source>
</evidence>
<evidence type="ECO:0000256" key="1">
    <source>
        <dbReference type="ARBA" id="ARBA00001946"/>
    </source>
</evidence>
<dbReference type="Pfam" id="PF00293">
    <property type="entry name" value="NUDIX"/>
    <property type="match status" value="1"/>
</dbReference>
<dbReference type="PRINTS" id="PR00502">
    <property type="entry name" value="NUDIXFAMILY"/>
</dbReference>
<dbReference type="RefSeq" id="WP_184839333.1">
    <property type="nucleotide sequence ID" value="NZ_JACHMN010000002.1"/>
</dbReference>
<dbReference type="PROSITE" id="PS51462">
    <property type="entry name" value="NUDIX"/>
    <property type="match status" value="1"/>
</dbReference>
<dbReference type="InterPro" id="IPR020084">
    <property type="entry name" value="NUDIX_hydrolase_CS"/>
</dbReference>
<sequence>MTAEEEWWASYHGKLRAAFPDETLLFVGARGLVRDDQGRFLLIKRVDNGSWSFPAGGMELGESLDECVVREVWEETGIKAGLATPFAFYSGSQFTYTNVFGHTYQHISMSYLLTDVSGELKPDPEEAADAGFFHPSEMPLSDFHQLVLQDLANFERTGILQVH</sequence>
<dbReference type="GO" id="GO:0016787">
    <property type="term" value="F:hydrolase activity"/>
    <property type="evidence" value="ECO:0007669"/>
    <property type="project" value="UniProtKB-KW"/>
</dbReference>
<feature type="domain" description="Nudix hydrolase" evidence="5">
    <location>
        <begin position="24"/>
        <end position="163"/>
    </location>
</feature>
<comment type="similarity">
    <text evidence="2 4">Belongs to the Nudix hydrolase family.</text>
</comment>